<keyword evidence="4" id="KW-0833">Ubl conjugation pathway</keyword>
<dbReference type="GO" id="GO:0016579">
    <property type="term" value="P:protein deubiquitination"/>
    <property type="evidence" value="ECO:0007669"/>
    <property type="project" value="InterPro"/>
</dbReference>
<evidence type="ECO:0000256" key="1">
    <source>
        <dbReference type="ARBA" id="ARBA00000707"/>
    </source>
</evidence>
<dbReference type="InterPro" id="IPR028889">
    <property type="entry name" value="USP"/>
</dbReference>
<feature type="region of interest" description="Disordered" evidence="7">
    <location>
        <begin position="1052"/>
        <end position="1108"/>
    </location>
</feature>
<evidence type="ECO:0000259" key="8">
    <source>
        <dbReference type="PROSITE" id="PS50235"/>
    </source>
</evidence>
<protein>
    <recommendedName>
        <fullName evidence="2">ubiquitinyl hydrolase 1</fullName>
        <ecNumber evidence="2">3.4.19.12</ecNumber>
    </recommendedName>
</protein>
<feature type="compositionally biased region" description="Polar residues" evidence="7">
    <location>
        <begin position="1066"/>
        <end position="1076"/>
    </location>
</feature>
<dbReference type="EC" id="3.4.19.12" evidence="2"/>
<dbReference type="Pfam" id="PF00443">
    <property type="entry name" value="UCH"/>
    <property type="match status" value="1"/>
</dbReference>
<dbReference type="GO" id="GO:0061136">
    <property type="term" value="P:regulation of proteasomal protein catabolic process"/>
    <property type="evidence" value="ECO:0007669"/>
    <property type="project" value="TreeGrafter"/>
</dbReference>
<dbReference type="PANTHER" id="PTHR43982:SF6">
    <property type="entry name" value="UBIQUITIN CARBOXYL-TERMINAL HYDROLASE 2-RELATED"/>
    <property type="match status" value="1"/>
</dbReference>
<dbReference type="PANTHER" id="PTHR43982">
    <property type="entry name" value="UBIQUITIN CARBOXYL-TERMINAL HYDROLASE"/>
    <property type="match status" value="1"/>
</dbReference>
<dbReference type="InterPro" id="IPR038765">
    <property type="entry name" value="Papain-like_cys_pep_sf"/>
</dbReference>
<dbReference type="SUPFAM" id="SSF54001">
    <property type="entry name" value="Cysteine proteinases"/>
    <property type="match status" value="1"/>
</dbReference>
<dbReference type="GO" id="GO:0070628">
    <property type="term" value="F:proteasome binding"/>
    <property type="evidence" value="ECO:0007669"/>
    <property type="project" value="TreeGrafter"/>
</dbReference>
<dbReference type="PROSITE" id="PS50235">
    <property type="entry name" value="USP_3"/>
    <property type="match status" value="1"/>
</dbReference>
<evidence type="ECO:0000256" key="6">
    <source>
        <dbReference type="ARBA" id="ARBA00022807"/>
    </source>
</evidence>
<evidence type="ECO:0000313" key="11">
    <source>
        <dbReference type="Proteomes" id="UP000663829"/>
    </source>
</evidence>
<keyword evidence="3" id="KW-0645">Protease</keyword>
<comment type="caution">
    <text evidence="9">The sequence shown here is derived from an EMBL/GenBank/DDBJ whole genome shotgun (WGS) entry which is preliminary data.</text>
</comment>
<dbReference type="GO" id="GO:0004843">
    <property type="term" value="F:cysteine-type deubiquitinase activity"/>
    <property type="evidence" value="ECO:0007669"/>
    <property type="project" value="UniProtKB-EC"/>
</dbReference>
<dbReference type="PROSITE" id="PS00972">
    <property type="entry name" value="USP_1"/>
    <property type="match status" value="1"/>
</dbReference>
<keyword evidence="11" id="KW-1185">Reference proteome</keyword>
<organism evidence="9 11">
    <name type="scientific">Didymodactylos carnosus</name>
    <dbReference type="NCBI Taxonomy" id="1234261"/>
    <lineage>
        <taxon>Eukaryota</taxon>
        <taxon>Metazoa</taxon>
        <taxon>Spiralia</taxon>
        <taxon>Gnathifera</taxon>
        <taxon>Rotifera</taxon>
        <taxon>Eurotatoria</taxon>
        <taxon>Bdelloidea</taxon>
        <taxon>Philodinida</taxon>
        <taxon>Philodinidae</taxon>
        <taxon>Didymodactylos</taxon>
    </lineage>
</organism>
<dbReference type="Gene3D" id="3.90.70.10">
    <property type="entry name" value="Cysteine proteinases"/>
    <property type="match status" value="1"/>
</dbReference>
<name>A0A813XC45_9BILA</name>
<feature type="region of interest" description="Disordered" evidence="7">
    <location>
        <begin position="90"/>
        <end position="110"/>
    </location>
</feature>
<evidence type="ECO:0000256" key="3">
    <source>
        <dbReference type="ARBA" id="ARBA00022670"/>
    </source>
</evidence>
<dbReference type="Proteomes" id="UP000681722">
    <property type="component" value="Unassembled WGS sequence"/>
</dbReference>
<comment type="catalytic activity">
    <reaction evidence="1">
        <text>Thiol-dependent hydrolysis of ester, thioester, amide, peptide and isopeptide bonds formed by the C-terminal Gly of ubiquitin (a 76-residue protein attached to proteins as an intracellular targeting signal).</text>
        <dbReference type="EC" id="3.4.19.12"/>
    </reaction>
</comment>
<dbReference type="Proteomes" id="UP000663829">
    <property type="component" value="Unassembled WGS sequence"/>
</dbReference>
<feature type="compositionally biased region" description="Low complexity" evidence="7">
    <location>
        <begin position="1053"/>
        <end position="1065"/>
    </location>
</feature>
<dbReference type="InterPro" id="IPR044635">
    <property type="entry name" value="UBP14-like"/>
</dbReference>
<evidence type="ECO:0000313" key="10">
    <source>
        <dbReference type="EMBL" id="CAF3655316.1"/>
    </source>
</evidence>
<evidence type="ECO:0000256" key="5">
    <source>
        <dbReference type="ARBA" id="ARBA00022801"/>
    </source>
</evidence>
<evidence type="ECO:0000256" key="2">
    <source>
        <dbReference type="ARBA" id="ARBA00012759"/>
    </source>
</evidence>
<feature type="compositionally biased region" description="Polar residues" evidence="7">
    <location>
        <begin position="1144"/>
        <end position="1172"/>
    </location>
</feature>
<feature type="compositionally biased region" description="Low complexity" evidence="7">
    <location>
        <begin position="1077"/>
        <end position="1101"/>
    </location>
</feature>
<reference evidence="9" key="1">
    <citation type="submission" date="2021-02" db="EMBL/GenBank/DDBJ databases">
        <authorList>
            <person name="Nowell W R."/>
        </authorList>
    </citation>
    <scope>NUCLEOTIDE SEQUENCE</scope>
</reference>
<dbReference type="AlphaFoldDB" id="A0A813XC45"/>
<gene>
    <name evidence="9" type="ORF">GPM918_LOCUS6938</name>
    <name evidence="10" type="ORF">SRO942_LOCUS6938</name>
</gene>
<evidence type="ECO:0000256" key="7">
    <source>
        <dbReference type="SAM" id="MobiDB-lite"/>
    </source>
</evidence>
<dbReference type="InterPro" id="IPR018200">
    <property type="entry name" value="USP_CS"/>
</dbReference>
<dbReference type="GO" id="GO:0043161">
    <property type="term" value="P:proteasome-mediated ubiquitin-dependent protein catabolic process"/>
    <property type="evidence" value="ECO:0007669"/>
    <property type="project" value="InterPro"/>
</dbReference>
<feature type="region of interest" description="Disordered" evidence="7">
    <location>
        <begin position="1139"/>
        <end position="1250"/>
    </location>
</feature>
<dbReference type="OrthoDB" id="2420415at2759"/>
<proteinExistence type="predicted"/>
<sequence length="1250" mass="143108">MTVDTAVPDSKKSLSIVTKRDRRDVIRQVREITGHDDNYINQTIEACKDPDTGRYSLEQVINLLFDDNSLRNNLQRSQNNNVPVLALQNNTGSGAAVSPNDRSLSPSLKERLSDPITDDVIELSPADGTQQDDELERALQLSRDAMEQIIDESDVTERTKGEPAGLKNVGNTCWFNSVVQTLYTLPYFRRLILSFQWQNQFSNDDELQAIGFTEELRNLFTLMLKSPRRSINPDRAIKKFKGTRKLCRVDFSHEDCSEFATLLIDLIELAFEATSKSNSQLITDNSNQEYVNPINALVTGEVIVERTEPKNDVKQRTEALRQINIQMTDSVNLYDGLEVLWLGSADETLIRSTQDTQAINEQRWLTCVPPILFICLNRYRFSQTTKQASKIIAPFEFYPELYIDRYLHSNKDLVLAKRDAAKALYAQLREYENTLNNYMKYPCNDEAFSLANAIRVVYEFATGCRLNPLPPKRADSLSLDSTSHSCSPTAASLSSSSLPTRSRQINTIRPSQISDDELLSIQNTLPAWLTEIEGKCAHIREDISRVQAELKQLYNDPQLKKKCYKLHAVCVHEGSATLGHFWTYVYHPDREKWFRYNDNEVTETTWNEVYEAGFGAKANSDKEERIPSAYLLVYIDANQKKLHEDHSVELNHELQRVLEDDMQLLQQQLETIKLERLHSDLKFACEKTDKQRTQIPFFSSPNSPNEKNEMAFEPEIVKPVTDVTLNVLKVHCEKILSCDTQILLNEVCGKAVDKEIKRNTYTSNQITSELPQVDRRLSHFITYLTANRIDNIYKQRAMYDIIRLIPHSNDDIRLKILKMQAQVTANEMQITNEDFQEYQKLLTDYKDYRSVIAAFLAGCQLMNEDKFDEAITYFCVACEYNLRLSKNCSLLMRAMDSCLLFKVRRLCFERWNAVVIERFKNDVSYRLDAMTHQFLPCLMQLKLSSDDDQAYISEIQRLWCLLLDKIEPQRLTLLEEFLQRLLEQPIGQHYHSVSINKNNLFSRYGEAVQYLYNKYPTHFAKEPTVVAASSISPVATPMISESVQQQTNDYQHHYQVQQQSSHSDSFPQSLPFTNTEPSLPSPLNDSRSSSSRPNSSHPISIVPTSHQTSSIPIPVQIQQPVNNSTQSSVAQLHFANRLHHHQEQPSYDSRNAPVSSYPQRPLSSTKPVTNTVAALAEFDRSSSHNSRNDGSVLAKSGSISPMQQDDMNDEEEQQQSAEAVDILDRRQRQNMNPSHRTRTAPSPSSSPPQS</sequence>
<keyword evidence="5" id="KW-0378">Hydrolase</keyword>
<feature type="domain" description="USP" evidence="8">
    <location>
        <begin position="164"/>
        <end position="637"/>
    </location>
</feature>
<evidence type="ECO:0000256" key="4">
    <source>
        <dbReference type="ARBA" id="ARBA00022786"/>
    </source>
</evidence>
<dbReference type="EMBL" id="CAJNOQ010001098">
    <property type="protein sequence ID" value="CAF0867868.1"/>
    <property type="molecule type" value="Genomic_DNA"/>
</dbReference>
<dbReference type="EMBL" id="CAJOBC010001098">
    <property type="protein sequence ID" value="CAF3655316.1"/>
    <property type="molecule type" value="Genomic_DNA"/>
</dbReference>
<dbReference type="PROSITE" id="PS00973">
    <property type="entry name" value="USP_2"/>
    <property type="match status" value="1"/>
</dbReference>
<dbReference type="InterPro" id="IPR001394">
    <property type="entry name" value="Peptidase_C19_UCH"/>
</dbReference>
<evidence type="ECO:0000313" key="9">
    <source>
        <dbReference type="EMBL" id="CAF0867868.1"/>
    </source>
</evidence>
<keyword evidence="6" id="KW-0788">Thiol protease</keyword>
<accession>A0A813XC45</accession>